<accession>A0AA36HHU5</accession>
<organism evidence="2 3">
    <name type="scientific">Cylicocyclus nassatus</name>
    <name type="common">Nematode worm</name>
    <dbReference type="NCBI Taxonomy" id="53992"/>
    <lineage>
        <taxon>Eukaryota</taxon>
        <taxon>Metazoa</taxon>
        <taxon>Ecdysozoa</taxon>
        <taxon>Nematoda</taxon>
        <taxon>Chromadorea</taxon>
        <taxon>Rhabditida</taxon>
        <taxon>Rhabditina</taxon>
        <taxon>Rhabditomorpha</taxon>
        <taxon>Strongyloidea</taxon>
        <taxon>Strongylidae</taxon>
        <taxon>Cylicocyclus</taxon>
    </lineage>
</organism>
<feature type="compositionally biased region" description="Basic and acidic residues" evidence="1">
    <location>
        <begin position="82"/>
        <end position="104"/>
    </location>
</feature>
<comment type="caution">
    <text evidence="2">The sequence shown here is derived from an EMBL/GenBank/DDBJ whole genome shotgun (WGS) entry which is preliminary data.</text>
</comment>
<feature type="region of interest" description="Disordered" evidence="1">
    <location>
        <begin position="200"/>
        <end position="324"/>
    </location>
</feature>
<feature type="compositionally biased region" description="Polar residues" evidence="1">
    <location>
        <begin position="217"/>
        <end position="234"/>
    </location>
</feature>
<feature type="compositionally biased region" description="Polar residues" evidence="1">
    <location>
        <begin position="106"/>
        <end position="120"/>
    </location>
</feature>
<dbReference type="Proteomes" id="UP001176961">
    <property type="component" value="Unassembled WGS sequence"/>
</dbReference>
<feature type="compositionally biased region" description="Acidic residues" evidence="1">
    <location>
        <begin position="140"/>
        <end position="157"/>
    </location>
</feature>
<feature type="compositionally biased region" description="Acidic residues" evidence="1">
    <location>
        <begin position="54"/>
        <end position="71"/>
    </location>
</feature>
<feature type="region of interest" description="Disordered" evidence="1">
    <location>
        <begin position="1"/>
        <end position="22"/>
    </location>
</feature>
<evidence type="ECO:0000313" key="3">
    <source>
        <dbReference type="Proteomes" id="UP001176961"/>
    </source>
</evidence>
<keyword evidence="3" id="KW-1185">Reference proteome</keyword>
<protein>
    <submittedName>
        <fullName evidence="2">Uncharacterized protein</fullName>
    </submittedName>
</protein>
<proteinExistence type="predicted"/>
<feature type="region of interest" description="Disordered" evidence="1">
    <location>
        <begin position="46"/>
        <end position="169"/>
    </location>
</feature>
<sequence>MDSSSDEASSHPRENILDDGDTYWNEEFFPELVQMWVRNSDFEAGAQNNSSFESSDEDPEQSTTELSDEELNSSTALDEQAESDRSIVVDEEARHNRSIVHDEEGSNSTIVVEDTITNHSVVHDEEARNEGNIVLGEDARTDEEEESYSSDGYSEDDERAKSSAAVPNADSERSIFLQLLKTYSAFRNATSANNESVTILEKSSTTGVGNALDSERSLLSPSRETSPSDSNTSFAGCEPVTVPVSESSAADPDEAGVPGSLHLTRAREASSSISNVSGDNESGVVPGESSFAESREKLDSPLLHSQPMENFPQTSRTTSANNEGDLSSTMVLRNEILRCLDNLTTLLTNVVESLGADNENAVKDAQSHLPQSQEDSSLFNTAISADNELIINGEPMKREVDDPGYRYAQYLSEMTNRTRDIPFEDWLEITSDAGVAVYDRDRYHYVDGKC</sequence>
<feature type="compositionally biased region" description="Polar residues" evidence="1">
    <location>
        <begin position="307"/>
        <end position="324"/>
    </location>
</feature>
<evidence type="ECO:0000313" key="2">
    <source>
        <dbReference type="EMBL" id="CAJ0610319.1"/>
    </source>
</evidence>
<dbReference type="EMBL" id="CATQJL010000326">
    <property type="protein sequence ID" value="CAJ0610319.1"/>
    <property type="molecule type" value="Genomic_DNA"/>
</dbReference>
<gene>
    <name evidence="2" type="ORF">CYNAS_LOCUS22302</name>
</gene>
<name>A0AA36HHU5_CYLNA</name>
<reference evidence="2" key="1">
    <citation type="submission" date="2023-07" db="EMBL/GenBank/DDBJ databases">
        <authorList>
            <consortium name="CYATHOMIX"/>
        </authorList>
    </citation>
    <scope>NUCLEOTIDE SEQUENCE</scope>
    <source>
        <strain evidence="2">N/A</strain>
    </source>
</reference>
<dbReference type="AlphaFoldDB" id="A0AA36HHU5"/>
<feature type="compositionally biased region" description="Polar residues" evidence="1">
    <location>
        <begin position="269"/>
        <end position="280"/>
    </location>
</feature>
<evidence type="ECO:0000256" key="1">
    <source>
        <dbReference type="SAM" id="MobiDB-lite"/>
    </source>
</evidence>